<evidence type="ECO:0000313" key="2">
    <source>
        <dbReference type="Proteomes" id="UP001283361"/>
    </source>
</evidence>
<keyword evidence="2" id="KW-1185">Reference proteome</keyword>
<reference evidence="1" key="1">
    <citation type="journal article" date="2023" name="G3 (Bethesda)">
        <title>A reference genome for the long-term kleptoplast-retaining sea slug Elysia crispata morphotype clarki.</title>
        <authorList>
            <person name="Eastman K.E."/>
            <person name="Pendleton A.L."/>
            <person name="Shaikh M.A."/>
            <person name="Suttiyut T."/>
            <person name="Ogas R."/>
            <person name="Tomko P."/>
            <person name="Gavelis G."/>
            <person name="Widhalm J.R."/>
            <person name="Wisecaver J.H."/>
        </authorList>
    </citation>
    <scope>NUCLEOTIDE SEQUENCE</scope>
    <source>
        <strain evidence="1">ECLA1</strain>
    </source>
</reference>
<dbReference type="EMBL" id="JAWDGP010000856">
    <property type="protein sequence ID" value="KAK3796668.1"/>
    <property type="molecule type" value="Genomic_DNA"/>
</dbReference>
<proteinExistence type="predicted"/>
<accession>A0AAE1AZA6</accession>
<name>A0AAE1AZA6_9GAST</name>
<dbReference type="AlphaFoldDB" id="A0AAE1AZA6"/>
<gene>
    <name evidence="1" type="ORF">RRG08_008439</name>
</gene>
<sequence length="115" mass="13016">MIRSQKEPNVFGKYLSALREGTYFYKLPSRSSEAVRLVSYRVLLTSASRPRLDATCCRTAKTSATRKIATWTTNIPGLYASGRWPPRGWFNDEQVDCSDGSDERTVNVEPCVVYL</sequence>
<evidence type="ECO:0000313" key="1">
    <source>
        <dbReference type="EMBL" id="KAK3796668.1"/>
    </source>
</evidence>
<dbReference type="Proteomes" id="UP001283361">
    <property type="component" value="Unassembled WGS sequence"/>
</dbReference>
<comment type="caution">
    <text evidence="1">The sequence shown here is derived from an EMBL/GenBank/DDBJ whole genome shotgun (WGS) entry which is preliminary data.</text>
</comment>
<organism evidence="1 2">
    <name type="scientific">Elysia crispata</name>
    <name type="common">lettuce slug</name>
    <dbReference type="NCBI Taxonomy" id="231223"/>
    <lineage>
        <taxon>Eukaryota</taxon>
        <taxon>Metazoa</taxon>
        <taxon>Spiralia</taxon>
        <taxon>Lophotrochozoa</taxon>
        <taxon>Mollusca</taxon>
        <taxon>Gastropoda</taxon>
        <taxon>Heterobranchia</taxon>
        <taxon>Euthyneura</taxon>
        <taxon>Panpulmonata</taxon>
        <taxon>Sacoglossa</taxon>
        <taxon>Placobranchoidea</taxon>
        <taxon>Plakobranchidae</taxon>
        <taxon>Elysia</taxon>
    </lineage>
</organism>
<protein>
    <submittedName>
        <fullName evidence="1">Uncharacterized protein</fullName>
    </submittedName>
</protein>